<keyword evidence="2" id="KW-0597">Phosphoprotein</keyword>
<evidence type="ECO:0000256" key="9">
    <source>
        <dbReference type="ARBA" id="ARBA00022833"/>
    </source>
</evidence>
<feature type="domain" description="Calpain catalytic" evidence="13">
    <location>
        <begin position="80"/>
        <end position="417"/>
    </location>
</feature>
<keyword evidence="6" id="KW-0863">Zinc-finger</keyword>
<dbReference type="Gene3D" id="3.90.70.10">
    <property type="entry name" value="Cysteine proteinases"/>
    <property type="match status" value="1"/>
</dbReference>
<dbReference type="GO" id="GO:0004198">
    <property type="term" value="F:calcium-dependent cysteine-type endopeptidase activity"/>
    <property type="evidence" value="ECO:0007669"/>
    <property type="project" value="InterPro"/>
</dbReference>
<proteinExistence type="inferred from homology"/>
<keyword evidence="9" id="KW-0862">Zinc</keyword>
<feature type="transmembrane region" description="Helical" evidence="12">
    <location>
        <begin position="30"/>
        <end position="50"/>
    </location>
</feature>
<keyword evidence="4" id="KW-0479">Metal-binding</keyword>
<evidence type="ECO:0000256" key="10">
    <source>
        <dbReference type="PIRSR" id="PIRSR622684-1"/>
    </source>
</evidence>
<dbReference type="EMBL" id="HBFC01003995">
    <property type="protein sequence ID" value="CAD8699439.1"/>
    <property type="molecule type" value="Transcribed_RNA"/>
</dbReference>
<dbReference type="GO" id="GO:0005737">
    <property type="term" value="C:cytoplasm"/>
    <property type="evidence" value="ECO:0007669"/>
    <property type="project" value="TreeGrafter"/>
</dbReference>
<dbReference type="PANTHER" id="PTHR10183:SF379">
    <property type="entry name" value="CALPAIN-5"/>
    <property type="match status" value="1"/>
</dbReference>
<feature type="active site" evidence="10 11">
    <location>
        <position position="359"/>
    </location>
</feature>
<evidence type="ECO:0000256" key="3">
    <source>
        <dbReference type="ARBA" id="ARBA00022670"/>
    </source>
</evidence>
<evidence type="ECO:0000256" key="2">
    <source>
        <dbReference type="ARBA" id="ARBA00022553"/>
    </source>
</evidence>
<feature type="active site" evidence="10 11">
    <location>
        <position position="333"/>
    </location>
</feature>
<keyword evidence="3 11" id="KW-0645">Protease</keyword>
<accession>A0A7S0X2U4</accession>
<evidence type="ECO:0000256" key="1">
    <source>
        <dbReference type="ARBA" id="ARBA00007623"/>
    </source>
</evidence>
<sequence>MSSKSKIYMQRENPSISNPRGVCSGRGHPLWGCLLLPFVLVYNSIVVYLLPCFGVYFMRLFGSIIGTLCCCLCKAMGWYYFQDKEWGGQQALGDTEDCTAAEMAAKVEWVRADKLDCVPKGMHIHLFEGDIEPADLCQGAVGDCWLVAAMAGMAEHEGAIRNCFENTEYNDRGKYTVRLWDGRAGVWVRVTVDDYFPVNKGTKTATYMKPNGNELWAILMEKAFAKFCGSYGSLDGGWAVWAWHAMTGDNVLQFKVSDGTTWKRRNMVFIGDDPGHAGRRRIGFKSTDDEIPEDAFFNILLKYSSKDSVMGASMILKEAASEEKMNDGLVAGHMYSLLEVRRAGAMLGQGGTKLLKLRNPWGTFEWNGAWADGSKEWDANPGIKRELKYVDTDDGTFWMEYKDFVSRFNTIDICDRTTKNDLRLDVNEEAGCTGPLVGCLVGCGSFWCCCQGVRTIYFGNQTSEDTESAAGCCTTG</sequence>
<keyword evidence="12" id="KW-1133">Transmembrane helix</keyword>
<feature type="active site" evidence="10 11">
    <location>
        <position position="144"/>
    </location>
</feature>
<name>A0A7S0X2U4_9CHLO</name>
<dbReference type="InterPro" id="IPR001300">
    <property type="entry name" value="Peptidase_C2_calpain_cat"/>
</dbReference>
<keyword evidence="7 11" id="KW-0378">Hydrolase</keyword>
<evidence type="ECO:0000256" key="8">
    <source>
        <dbReference type="ARBA" id="ARBA00022807"/>
    </source>
</evidence>
<evidence type="ECO:0000256" key="11">
    <source>
        <dbReference type="PROSITE-ProRule" id="PRU00239"/>
    </source>
</evidence>
<evidence type="ECO:0000313" key="14">
    <source>
        <dbReference type="EMBL" id="CAD8699439.1"/>
    </source>
</evidence>
<comment type="similarity">
    <text evidence="1">Belongs to the peptidase C2 family.</text>
</comment>
<organism evidence="14">
    <name type="scientific">Mantoniella antarctica</name>
    <dbReference type="NCBI Taxonomy" id="81844"/>
    <lineage>
        <taxon>Eukaryota</taxon>
        <taxon>Viridiplantae</taxon>
        <taxon>Chlorophyta</taxon>
        <taxon>Mamiellophyceae</taxon>
        <taxon>Mamiellales</taxon>
        <taxon>Mamiellaceae</taxon>
        <taxon>Mantoniella</taxon>
    </lineage>
</organism>
<reference evidence="14" key="1">
    <citation type="submission" date="2021-01" db="EMBL/GenBank/DDBJ databases">
        <authorList>
            <person name="Corre E."/>
            <person name="Pelletier E."/>
            <person name="Niang G."/>
            <person name="Scheremetjew M."/>
            <person name="Finn R."/>
            <person name="Kale V."/>
            <person name="Holt S."/>
            <person name="Cochrane G."/>
            <person name="Meng A."/>
            <person name="Brown T."/>
            <person name="Cohen L."/>
        </authorList>
    </citation>
    <scope>NUCLEOTIDE SEQUENCE</scope>
    <source>
        <strain evidence="14">SL-175</strain>
    </source>
</reference>
<dbReference type="PROSITE" id="PS00139">
    <property type="entry name" value="THIOL_PROTEASE_CYS"/>
    <property type="match status" value="1"/>
</dbReference>
<dbReference type="CDD" id="cd00044">
    <property type="entry name" value="CysPc"/>
    <property type="match status" value="1"/>
</dbReference>
<dbReference type="PROSITE" id="PS50203">
    <property type="entry name" value="CALPAIN_CAT"/>
    <property type="match status" value="1"/>
</dbReference>
<evidence type="ECO:0000256" key="6">
    <source>
        <dbReference type="ARBA" id="ARBA00022771"/>
    </source>
</evidence>
<protein>
    <recommendedName>
        <fullName evidence="13">Calpain catalytic domain-containing protein</fullName>
    </recommendedName>
</protein>
<keyword evidence="8 11" id="KW-0788">Thiol protease</keyword>
<feature type="transmembrane region" description="Helical" evidence="12">
    <location>
        <begin position="56"/>
        <end position="81"/>
    </location>
</feature>
<dbReference type="PANTHER" id="PTHR10183">
    <property type="entry name" value="CALPAIN"/>
    <property type="match status" value="1"/>
</dbReference>
<dbReference type="SMART" id="SM00230">
    <property type="entry name" value="CysPc"/>
    <property type="match status" value="1"/>
</dbReference>
<keyword evidence="5" id="KW-0677">Repeat</keyword>
<evidence type="ECO:0000256" key="4">
    <source>
        <dbReference type="ARBA" id="ARBA00022723"/>
    </source>
</evidence>
<dbReference type="InterPro" id="IPR000169">
    <property type="entry name" value="Pept_cys_AS"/>
</dbReference>
<dbReference type="InterPro" id="IPR022684">
    <property type="entry name" value="Calpain_cysteine_protease"/>
</dbReference>
<gene>
    <name evidence="14" type="ORF">MANT1106_LOCUS2121</name>
</gene>
<dbReference type="Pfam" id="PF00648">
    <property type="entry name" value="Peptidase_C2"/>
    <property type="match status" value="1"/>
</dbReference>
<evidence type="ECO:0000256" key="12">
    <source>
        <dbReference type="SAM" id="Phobius"/>
    </source>
</evidence>
<dbReference type="AlphaFoldDB" id="A0A7S0X2U4"/>
<evidence type="ECO:0000256" key="5">
    <source>
        <dbReference type="ARBA" id="ARBA00022737"/>
    </source>
</evidence>
<keyword evidence="12" id="KW-0812">Transmembrane</keyword>
<dbReference type="GO" id="GO:0006508">
    <property type="term" value="P:proteolysis"/>
    <property type="evidence" value="ECO:0007669"/>
    <property type="project" value="UniProtKB-KW"/>
</dbReference>
<dbReference type="FunFam" id="3.90.70.10:FF:000010">
    <property type="entry name" value="Calpain 15"/>
    <property type="match status" value="1"/>
</dbReference>
<dbReference type="PRINTS" id="PR00704">
    <property type="entry name" value="CALPAIN"/>
</dbReference>
<dbReference type="InterPro" id="IPR038765">
    <property type="entry name" value="Papain-like_cys_pep_sf"/>
</dbReference>
<dbReference type="SUPFAM" id="SSF54001">
    <property type="entry name" value="Cysteine proteinases"/>
    <property type="match status" value="1"/>
</dbReference>
<evidence type="ECO:0000256" key="7">
    <source>
        <dbReference type="ARBA" id="ARBA00022801"/>
    </source>
</evidence>
<dbReference type="GO" id="GO:0008270">
    <property type="term" value="F:zinc ion binding"/>
    <property type="evidence" value="ECO:0007669"/>
    <property type="project" value="UniProtKB-KW"/>
</dbReference>
<evidence type="ECO:0000259" key="13">
    <source>
        <dbReference type="PROSITE" id="PS50203"/>
    </source>
</evidence>
<keyword evidence="12" id="KW-0472">Membrane</keyword>